<evidence type="ECO:0000313" key="2">
    <source>
        <dbReference type="Proteomes" id="UP001159405"/>
    </source>
</evidence>
<dbReference type="EMBL" id="CALNXK010000050">
    <property type="protein sequence ID" value="CAH3131952.1"/>
    <property type="molecule type" value="Genomic_DNA"/>
</dbReference>
<organism evidence="1 2">
    <name type="scientific">Porites lobata</name>
    <dbReference type="NCBI Taxonomy" id="104759"/>
    <lineage>
        <taxon>Eukaryota</taxon>
        <taxon>Metazoa</taxon>
        <taxon>Cnidaria</taxon>
        <taxon>Anthozoa</taxon>
        <taxon>Hexacorallia</taxon>
        <taxon>Scleractinia</taxon>
        <taxon>Fungiina</taxon>
        <taxon>Poritidae</taxon>
        <taxon>Porites</taxon>
    </lineage>
</organism>
<name>A0ABN8P329_9CNID</name>
<sequence>MVKWTERDNNDGWKLEWYTAIIKNYTKVLHVIETEYVSEPGKVYKVHVKDGVEKGTLRLHVTTCGVADLYDQVIEIGTSILIKWMKEEVKESGLKAGWYEAEVLTLFGCLCLIISSTMARPGFHRTVRIDVSRIAADITWVESCFLIVERFQGTTIPAIQFVGTLAKVTSDSEATKRWVLQHESVVLIRKNCTIQGGGLRPQRVLVYHYHFGADDSALENVLDTLG</sequence>
<proteinExistence type="predicted"/>
<accession>A0ABN8P329</accession>
<dbReference type="Proteomes" id="UP001159405">
    <property type="component" value="Unassembled WGS sequence"/>
</dbReference>
<keyword evidence="2" id="KW-1185">Reference proteome</keyword>
<reference evidence="1 2" key="1">
    <citation type="submission" date="2022-05" db="EMBL/GenBank/DDBJ databases">
        <authorList>
            <consortium name="Genoscope - CEA"/>
            <person name="William W."/>
        </authorList>
    </citation>
    <scope>NUCLEOTIDE SEQUENCE [LARGE SCALE GENOMIC DNA]</scope>
</reference>
<evidence type="ECO:0000313" key="1">
    <source>
        <dbReference type="EMBL" id="CAH3131952.1"/>
    </source>
</evidence>
<gene>
    <name evidence="1" type="ORF">PLOB_00036353</name>
</gene>
<protein>
    <submittedName>
        <fullName evidence="1">Uncharacterized protein</fullName>
    </submittedName>
</protein>
<comment type="caution">
    <text evidence="1">The sequence shown here is derived from an EMBL/GenBank/DDBJ whole genome shotgun (WGS) entry which is preliminary data.</text>
</comment>